<evidence type="ECO:0000256" key="1">
    <source>
        <dbReference type="SAM" id="MobiDB-lite"/>
    </source>
</evidence>
<comment type="caution">
    <text evidence="2">The sequence shown here is derived from an EMBL/GenBank/DDBJ whole genome shotgun (WGS) entry which is preliminary data.</text>
</comment>
<feature type="compositionally biased region" description="Polar residues" evidence="1">
    <location>
        <begin position="16"/>
        <end position="31"/>
    </location>
</feature>
<feature type="compositionally biased region" description="Basic residues" evidence="1">
    <location>
        <begin position="90"/>
        <end position="101"/>
    </location>
</feature>
<gene>
    <name evidence="2" type="ORF">D4764_01G0008060</name>
</gene>
<name>A0A5C6PQA6_9TELE</name>
<evidence type="ECO:0000313" key="3">
    <source>
        <dbReference type="Proteomes" id="UP000324091"/>
    </source>
</evidence>
<dbReference type="Proteomes" id="UP000324091">
    <property type="component" value="Chromosome 1"/>
</dbReference>
<dbReference type="EMBL" id="RHFK02000001">
    <property type="protein sequence ID" value="TWW80991.1"/>
    <property type="molecule type" value="Genomic_DNA"/>
</dbReference>
<sequence>MAEGGNSRDKPKGMVWSQNTPQAEFPQTGSSVHIPGPMLELQPSKAQNIQPMLNRNVEQSPKTKTNDQPAPPPGQQVGSKLTYAQVCRMPPRKRAPIPRIS</sequence>
<protein>
    <submittedName>
        <fullName evidence="2">Uncharacterized protein</fullName>
    </submittedName>
</protein>
<evidence type="ECO:0000313" key="2">
    <source>
        <dbReference type="EMBL" id="TWW80991.1"/>
    </source>
</evidence>
<feature type="compositionally biased region" description="Basic and acidic residues" evidence="1">
    <location>
        <begin position="1"/>
        <end position="12"/>
    </location>
</feature>
<feature type="region of interest" description="Disordered" evidence="1">
    <location>
        <begin position="1"/>
        <end position="101"/>
    </location>
</feature>
<keyword evidence="3" id="KW-1185">Reference proteome</keyword>
<reference evidence="2 3" key="1">
    <citation type="submission" date="2019-04" db="EMBL/GenBank/DDBJ databases">
        <title>Chromosome genome assembly for Takifugu flavidus.</title>
        <authorList>
            <person name="Xiao S."/>
        </authorList>
    </citation>
    <scope>NUCLEOTIDE SEQUENCE [LARGE SCALE GENOMIC DNA]</scope>
    <source>
        <strain evidence="2">HTHZ2018</strain>
        <tissue evidence="2">Muscle</tissue>
    </source>
</reference>
<organism evidence="2 3">
    <name type="scientific">Takifugu flavidus</name>
    <name type="common">sansaifugu</name>
    <dbReference type="NCBI Taxonomy" id="433684"/>
    <lineage>
        <taxon>Eukaryota</taxon>
        <taxon>Metazoa</taxon>
        <taxon>Chordata</taxon>
        <taxon>Craniata</taxon>
        <taxon>Vertebrata</taxon>
        <taxon>Euteleostomi</taxon>
        <taxon>Actinopterygii</taxon>
        <taxon>Neopterygii</taxon>
        <taxon>Teleostei</taxon>
        <taxon>Neoteleostei</taxon>
        <taxon>Acanthomorphata</taxon>
        <taxon>Eupercaria</taxon>
        <taxon>Tetraodontiformes</taxon>
        <taxon>Tetradontoidea</taxon>
        <taxon>Tetraodontidae</taxon>
        <taxon>Takifugu</taxon>
    </lineage>
</organism>
<feature type="compositionally biased region" description="Polar residues" evidence="1">
    <location>
        <begin position="44"/>
        <end position="68"/>
    </location>
</feature>
<accession>A0A5C6PQA6</accession>
<proteinExistence type="predicted"/>
<dbReference type="AlphaFoldDB" id="A0A5C6PQA6"/>